<sequence length="198" mass="20053">MWSGFVQEDLPAVKFALKSARPFVSARTISLVGASTLVLAVGACQQADKASAPQESAAADNGPSAKPGISASDGHFVLPVVAGRPGAVYFTVRNDGAAPVKLVGVHIEGAESAQMHRTDGGSMAAVESLDIAPGAQVEFRQGGLHVMAFGIEDSVKASGMAELTLTFSDGDKLSMPLRVETMGGDAGGDHGAMPGMGS</sequence>
<dbReference type="Gene3D" id="2.60.40.1890">
    <property type="entry name" value="PCu(A)C copper chaperone"/>
    <property type="match status" value="1"/>
</dbReference>
<organism evidence="1 2">
    <name type="scientific">Novosphingobium lindaniclasticum LE124</name>
    <dbReference type="NCBI Taxonomy" id="1096930"/>
    <lineage>
        <taxon>Bacteria</taxon>
        <taxon>Pseudomonadati</taxon>
        <taxon>Pseudomonadota</taxon>
        <taxon>Alphaproteobacteria</taxon>
        <taxon>Sphingomonadales</taxon>
        <taxon>Sphingomonadaceae</taxon>
        <taxon>Novosphingobium</taxon>
    </lineage>
</organism>
<reference evidence="1 2" key="1">
    <citation type="journal article" date="2013" name="Genome Announc.">
        <title>Genome Sequence of Novosphingobium lindaniclasticum LE124T, Isolated from a Hexachlorocyclohexane Dumpsite.</title>
        <authorList>
            <person name="Saxena A."/>
            <person name="Nayyar N."/>
            <person name="Sangwan N."/>
            <person name="Kumari R."/>
            <person name="Khurana J.P."/>
            <person name="Lal R."/>
        </authorList>
    </citation>
    <scope>NUCLEOTIDE SEQUENCE [LARGE SCALE GENOMIC DNA]</scope>
    <source>
        <strain evidence="1 2">LE124</strain>
    </source>
</reference>
<comment type="caution">
    <text evidence="1">The sequence shown here is derived from an EMBL/GenBank/DDBJ whole genome shotgun (WGS) entry which is preliminary data.</text>
</comment>
<proteinExistence type="predicted"/>
<dbReference type="InterPro" id="IPR007410">
    <property type="entry name" value="LpqE-like"/>
</dbReference>
<dbReference type="InterPro" id="IPR036182">
    <property type="entry name" value="PCuAC_sf"/>
</dbReference>
<evidence type="ECO:0008006" key="3">
    <source>
        <dbReference type="Google" id="ProtNLM"/>
    </source>
</evidence>
<evidence type="ECO:0000313" key="1">
    <source>
        <dbReference type="EMBL" id="EQB18892.1"/>
    </source>
</evidence>
<dbReference type="InterPro" id="IPR058248">
    <property type="entry name" value="Lxx211020-like"/>
</dbReference>
<evidence type="ECO:0000313" key="2">
    <source>
        <dbReference type="Proteomes" id="UP000015527"/>
    </source>
</evidence>
<gene>
    <name evidence="1" type="ORF">L284_03265</name>
</gene>
<dbReference type="PANTHER" id="PTHR36302">
    <property type="entry name" value="BLR7088 PROTEIN"/>
    <property type="match status" value="1"/>
</dbReference>
<dbReference type="EMBL" id="ATHL01000028">
    <property type="protein sequence ID" value="EQB18892.1"/>
    <property type="molecule type" value="Genomic_DNA"/>
</dbReference>
<dbReference type="Proteomes" id="UP000015527">
    <property type="component" value="Unassembled WGS sequence"/>
</dbReference>
<name>T0I0P8_9SPHN</name>
<dbReference type="PANTHER" id="PTHR36302:SF1">
    <property type="entry name" value="COPPER CHAPERONE PCU(A)C"/>
    <property type="match status" value="1"/>
</dbReference>
<accession>T0I0P8</accession>
<dbReference type="eggNOG" id="COG2847">
    <property type="taxonomic scope" value="Bacteria"/>
</dbReference>
<dbReference type="AlphaFoldDB" id="T0I0P8"/>
<dbReference type="SUPFAM" id="SSF110087">
    <property type="entry name" value="DR1885-like metal-binding protein"/>
    <property type="match status" value="1"/>
</dbReference>
<dbReference type="PATRIC" id="fig|1096930.3.peg.645"/>
<dbReference type="Pfam" id="PF04314">
    <property type="entry name" value="PCuAC"/>
    <property type="match status" value="1"/>
</dbReference>
<protein>
    <recommendedName>
        <fullName evidence="3">Copper chaperone PCu(A)C</fullName>
    </recommendedName>
</protein>
<keyword evidence="2" id="KW-1185">Reference proteome</keyword>